<dbReference type="InterPro" id="IPR011234">
    <property type="entry name" value="Fumarylacetoacetase-like_C"/>
</dbReference>
<keyword evidence="4" id="KW-1185">Reference proteome</keyword>
<dbReference type="EMBL" id="CP002581">
    <property type="protein sequence ID" value="AJK49375.1"/>
    <property type="molecule type" value="Genomic_DNA"/>
</dbReference>
<keyword evidence="3" id="KW-0378">Hydrolase</keyword>
<dbReference type="UniPathway" id="UPA00394"/>
<protein>
    <submittedName>
        <fullName evidence="3">Fumarylacetoacetate (FAA) hydrolase</fullName>
    </submittedName>
</protein>
<feature type="domain" description="Fumarylacetoacetase-like C-terminal" evidence="2">
    <location>
        <begin position="69"/>
        <end position="269"/>
    </location>
</feature>
<evidence type="ECO:0000313" key="3">
    <source>
        <dbReference type="EMBL" id="AJK49375.1"/>
    </source>
</evidence>
<proteinExistence type="predicted"/>
<accession>A0A0B6S7Y8</accession>
<dbReference type="GO" id="GO:0046872">
    <property type="term" value="F:metal ion binding"/>
    <property type="evidence" value="ECO:0007669"/>
    <property type="project" value="UniProtKB-KW"/>
</dbReference>
<dbReference type="Pfam" id="PF01557">
    <property type="entry name" value="FAA_hydrolase"/>
    <property type="match status" value="1"/>
</dbReference>
<name>A0A0B6S7Y8_BURPL</name>
<dbReference type="GO" id="GO:0019628">
    <property type="term" value="P:urate catabolic process"/>
    <property type="evidence" value="ECO:0007669"/>
    <property type="project" value="UniProtKB-UniPathway"/>
</dbReference>
<evidence type="ECO:0000256" key="1">
    <source>
        <dbReference type="ARBA" id="ARBA00022723"/>
    </source>
</evidence>
<dbReference type="GO" id="GO:0018773">
    <property type="term" value="F:acetylpyruvate hydrolase activity"/>
    <property type="evidence" value="ECO:0007669"/>
    <property type="project" value="TreeGrafter"/>
</dbReference>
<dbReference type="Gene3D" id="3.90.850.10">
    <property type="entry name" value="Fumarylacetoacetase-like, C-terminal domain"/>
    <property type="match status" value="1"/>
</dbReference>
<keyword evidence="1" id="KW-0479">Metal-binding</keyword>
<gene>
    <name evidence="3" type="ORF">BGL_2c13080</name>
</gene>
<sequence>MSTAESHSGTAALVILSSGRVATAAWFRFPVFDPSSDMTDHSASYAIQPPAVASVAIAGSPARFPLRRVFCVGRNYAEHAREMGADPTREPPFFFSKPADAVVPAEGTIPYPPLTSDLHHEIELVIAVGQGGKNIDPAQALEHVWGYGVGVDLTRRDLQAEAKKLGRPWDWAKGFDASGPVTPLYPAAEVGHPKGGRIWLSVNGEARQQGDLADMIWPVPDIIAYVSQSIELQPGDLIFTGTPAGVAALQPGDRVEGGVDGIASFAFTVGAKPE</sequence>
<evidence type="ECO:0000259" key="2">
    <source>
        <dbReference type="Pfam" id="PF01557"/>
    </source>
</evidence>
<reference evidence="3 4" key="2">
    <citation type="journal article" date="2016" name="Appl. Microbiol. Biotechnol.">
        <title>Mutations improving production and secretion of extracellular lipase by Burkholderia glumae PG1.</title>
        <authorList>
            <person name="Knapp A."/>
            <person name="Voget S."/>
            <person name="Gao R."/>
            <person name="Zaburannyi N."/>
            <person name="Krysciak D."/>
            <person name="Breuer M."/>
            <person name="Hauer B."/>
            <person name="Streit W.R."/>
            <person name="Muller R."/>
            <person name="Daniel R."/>
            <person name="Jaeger K.E."/>
        </authorList>
    </citation>
    <scope>NUCLEOTIDE SEQUENCE [LARGE SCALE GENOMIC DNA]</scope>
    <source>
        <strain evidence="3 4">PG1</strain>
    </source>
</reference>
<dbReference type="InterPro" id="IPR036663">
    <property type="entry name" value="Fumarylacetoacetase_C_sf"/>
</dbReference>
<evidence type="ECO:0000313" key="4">
    <source>
        <dbReference type="Proteomes" id="UP000031838"/>
    </source>
</evidence>
<reference evidence="4" key="1">
    <citation type="submission" date="2011-03" db="EMBL/GenBank/DDBJ databases">
        <authorList>
            <person name="Voget S."/>
            <person name="Streit W.R."/>
            <person name="Jaeger K.E."/>
            <person name="Daniel R."/>
        </authorList>
    </citation>
    <scope>NUCLEOTIDE SEQUENCE [LARGE SCALE GENOMIC DNA]</scope>
    <source>
        <strain evidence="4">PG1</strain>
    </source>
</reference>
<dbReference type="Proteomes" id="UP000031838">
    <property type="component" value="Chromosome 2"/>
</dbReference>
<organism evidence="3 4">
    <name type="scientific">Burkholderia plantarii</name>
    <dbReference type="NCBI Taxonomy" id="41899"/>
    <lineage>
        <taxon>Bacteria</taxon>
        <taxon>Pseudomonadati</taxon>
        <taxon>Pseudomonadota</taxon>
        <taxon>Betaproteobacteria</taxon>
        <taxon>Burkholderiales</taxon>
        <taxon>Burkholderiaceae</taxon>
        <taxon>Burkholderia</taxon>
    </lineage>
</organism>
<dbReference type="HOGENOM" id="CLU_028458_5_1_4"/>
<dbReference type="PANTHER" id="PTHR11820">
    <property type="entry name" value="ACYLPYRUVASE"/>
    <property type="match status" value="1"/>
</dbReference>
<dbReference type="SUPFAM" id="SSF56529">
    <property type="entry name" value="FAH"/>
    <property type="match status" value="1"/>
</dbReference>
<dbReference type="PANTHER" id="PTHR11820:SF90">
    <property type="entry name" value="FLUTATHIONE S-TRANSFERASE"/>
    <property type="match status" value="1"/>
</dbReference>
<dbReference type="AlphaFoldDB" id="A0A0B6S7Y8"/>
<dbReference type="KEGG" id="bgp:BGL_2c13080"/>